<protein>
    <submittedName>
        <fullName evidence="1">Uncharacterized protein</fullName>
    </submittedName>
</protein>
<name>A0A183MXT4_9TREM</name>
<evidence type="ECO:0000313" key="2">
    <source>
        <dbReference type="Proteomes" id="UP000277204"/>
    </source>
</evidence>
<proteinExistence type="predicted"/>
<dbReference type="AlphaFoldDB" id="A0A183MXT4"/>
<gene>
    <name evidence="1" type="ORF">SMRZ_LOCUS20859</name>
</gene>
<dbReference type="EMBL" id="UZAI01018479">
    <property type="protein sequence ID" value="VDP37375.1"/>
    <property type="molecule type" value="Genomic_DNA"/>
</dbReference>
<keyword evidence="2" id="KW-1185">Reference proteome</keyword>
<evidence type="ECO:0000313" key="1">
    <source>
        <dbReference type="EMBL" id="VDP37375.1"/>
    </source>
</evidence>
<organism evidence="1 2">
    <name type="scientific">Schistosoma margrebowiei</name>
    <dbReference type="NCBI Taxonomy" id="48269"/>
    <lineage>
        <taxon>Eukaryota</taxon>
        <taxon>Metazoa</taxon>
        <taxon>Spiralia</taxon>
        <taxon>Lophotrochozoa</taxon>
        <taxon>Platyhelminthes</taxon>
        <taxon>Trematoda</taxon>
        <taxon>Digenea</taxon>
        <taxon>Strigeidida</taxon>
        <taxon>Schistosomatoidea</taxon>
        <taxon>Schistosomatidae</taxon>
        <taxon>Schistosoma</taxon>
    </lineage>
</organism>
<dbReference type="Proteomes" id="UP000277204">
    <property type="component" value="Unassembled WGS sequence"/>
</dbReference>
<reference evidence="1 2" key="1">
    <citation type="submission" date="2018-11" db="EMBL/GenBank/DDBJ databases">
        <authorList>
            <consortium name="Pathogen Informatics"/>
        </authorList>
    </citation>
    <scope>NUCLEOTIDE SEQUENCE [LARGE SCALE GENOMIC DNA]</scope>
    <source>
        <strain evidence="1 2">Zambia</strain>
    </source>
</reference>
<accession>A0A183MXT4</accession>
<sequence>MTRVVVQKATDLISIGLLRHHVCSSSDGTPQCPFCLDFLLNCLKTSGQSLVFALTKDQTDTSGKIRYKLSVT</sequence>